<evidence type="ECO:0000256" key="12">
    <source>
        <dbReference type="SAM" id="Phobius"/>
    </source>
</evidence>
<feature type="transmembrane region" description="Helical" evidence="12">
    <location>
        <begin position="194"/>
        <end position="215"/>
    </location>
</feature>
<gene>
    <name evidence="14" type="ORF">FisN_17Lh035</name>
</gene>
<evidence type="ECO:0000256" key="7">
    <source>
        <dbReference type="ARBA" id="ARBA00022801"/>
    </source>
</evidence>
<dbReference type="PANTHER" id="PTHR39188:SF3">
    <property type="entry name" value="STAGE IV SPORULATION PROTEIN FB"/>
    <property type="match status" value="1"/>
</dbReference>
<evidence type="ECO:0000256" key="11">
    <source>
        <dbReference type="ARBA" id="ARBA00023136"/>
    </source>
</evidence>
<comment type="subcellular location">
    <subcellularLocation>
        <location evidence="2">Membrane</location>
        <topology evidence="2">Multi-pass membrane protein</topology>
    </subcellularLocation>
</comment>
<dbReference type="Proteomes" id="UP000198406">
    <property type="component" value="Unassembled WGS sequence"/>
</dbReference>
<evidence type="ECO:0000256" key="4">
    <source>
        <dbReference type="ARBA" id="ARBA00022670"/>
    </source>
</evidence>
<evidence type="ECO:0000256" key="9">
    <source>
        <dbReference type="ARBA" id="ARBA00022989"/>
    </source>
</evidence>
<keyword evidence="9 12" id="KW-1133">Transmembrane helix</keyword>
<feature type="transmembrane region" description="Helical" evidence="12">
    <location>
        <begin position="312"/>
        <end position="329"/>
    </location>
</feature>
<dbReference type="PANTHER" id="PTHR39188">
    <property type="entry name" value="MEMBRANE-ASSOCIATED ZINC METALLOPROTEASE M50B"/>
    <property type="match status" value="1"/>
</dbReference>
<comment type="cofactor">
    <cofactor evidence="1">
        <name>Zn(2+)</name>
        <dbReference type="ChEBI" id="CHEBI:29105"/>
    </cofactor>
</comment>
<evidence type="ECO:0000256" key="1">
    <source>
        <dbReference type="ARBA" id="ARBA00001947"/>
    </source>
</evidence>
<evidence type="ECO:0000259" key="13">
    <source>
        <dbReference type="Pfam" id="PF02163"/>
    </source>
</evidence>
<comment type="caution">
    <text evidence="14">The sequence shown here is derived from an EMBL/GenBank/DDBJ whole genome shotgun (WGS) entry which is preliminary data.</text>
</comment>
<keyword evidence="8" id="KW-0862">Zinc</keyword>
<keyword evidence="5 12" id="KW-0812">Transmembrane</keyword>
<evidence type="ECO:0000313" key="14">
    <source>
        <dbReference type="EMBL" id="GAX09287.1"/>
    </source>
</evidence>
<feature type="transmembrane region" description="Helical" evidence="12">
    <location>
        <begin position="221"/>
        <end position="243"/>
    </location>
</feature>
<keyword evidence="7" id="KW-0378">Hydrolase</keyword>
<feature type="transmembrane region" description="Helical" evidence="12">
    <location>
        <begin position="164"/>
        <end position="182"/>
    </location>
</feature>
<keyword evidence="4" id="KW-0645">Protease</keyword>
<organism evidence="14 15">
    <name type="scientific">Fistulifera solaris</name>
    <name type="common">Oleaginous diatom</name>
    <dbReference type="NCBI Taxonomy" id="1519565"/>
    <lineage>
        <taxon>Eukaryota</taxon>
        <taxon>Sar</taxon>
        <taxon>Stramenopiles</taxon>
        <taxon>Ochrophyta</taxon>
        <taxon>Bacillariophyta</taxon>
        <taxon>Bacillariophyceae</taxon>
        <taxon>Bacillariophycidae</taxon>
        <taxon>Naviculales</taxon>
        <taxon>Naviculaceae</taxon>
        <taxon>Fistulifera</taxon>
    </lineage>
</organism>
<dbReference type="AlphaFoldDB" id="A0A1Z5J5L0"/>
<keyword evidence="6" id="KW-0479">Metal-binding</keyword>
<feature type="transmembrane region" description="Helical" evidence="12">
    <location>
        <begin position="255"/>
        <end position="282"/>
    </location>
</feature>
<proteinExistence type="inferred from homology"/>
<reference evidence="14 15" key="1">
    <citation type="journal article" date="2015" name="Plant Cell">
        <title>Oil accumulation by the oleaginous diatom Fistulifera solaris as revealed by the genome and transcriptome.</title>
        <authorList>
            <person name="Tanaka T."/>
            <person name="Maeda Y."/>
            <person name="Veluchamy A."/>
            <person name="Tanaka M."/>
            <person name="Abida H."/>
            <person name="Marechal E."/>
            <person name="Bowler C."/>
            <person name="Muto M."/>
            <person name="Sunaga Y."/>
            <person name="Tanaka M."/>
            <person name="Yoshino T."/>
            <person name="Taniguchi T."/>
            <person name="Fukuda Y."/>
            <person name="Nemoto M."/>
            <person name="Matsumoto M."/>
            <person name="Wong P.S."/>
            <person name="Aburatani S."/>
            <person name="Fujibuchi W."/>
        </authorList>
    </citation>
    <scope>NUCLEOTIDE SEQUENCE [LARGE SCALE GENOMIC DNA]</scope>
    <source>
        <strain evidence="14 15">JPCC DA0580</strain>
    </source>
</reference>
<evidence type="ECO:0000256" key="5">
    <source>
        <dbReference type="ARBA" id="ARBA00022692"/>
    </source>
</evidence>
<keyword evidence="10" id="KW-0482">Metalloprotease</keyword>
<dbReference type="OrthoDB" id="195057at2759"/>
<evidence type="ECO:0000256" key="8">
    <source>
        <dbReference type="ARBA" id="ARBA00022833"/>
    </source>
</evidence>
<accession>A0A1Z5J5L0</accession>
<dbReference type="EMBL" id="BDSP01000005">
    <property type="protein sequence ID" value="GAX09287.1"/>
    <property type="molecule type" value="Genomic_DNA"/>
</dbReference>
<dbReference type="GO" id="GO:0016020">
    <property type="term" value="C:membrane"/>
    <property type="evidence" value="ECO:0007669"/>
    <property type="project" value="UniProtKB-SubCell"/>
</dbReference>
<feature type="domain" description="Peptidase M50" evidence="13">
    <location>
        <begin position="142"/>
        <end position="213"/>
    </location>
</feature>
<sequence>MFLRVTRSKLLSKYDLLMPQTYQSGSLGAFQRTFSMNRPIRILSSSPFPRGHCSFIANHQLKKHIIVKPSLGAVTHFSSFFGGRRPNGNRLAQGAGLIGAASMFLGKGKYLLGALKLTKMASLGSMVLSVGTYTMFFGFPYAVGMVGLLLVHETGHAWVMHSRGIPFSPMVFVPFVGAVVAMNQRPRDAWEDALVALGGPGLGSAGAGAVALAAHSMNSQLFFALADFGFMINLFNLLPIGSLDGGRIAGALSPYANVAGLGIGGILAYSGAIGNPIFYLVLLSGGYETFQRFYNPHHVPPNYYRITPTQRVAITGSYFGLIAALVVAMDANQRYRKPPELLMRERELSFDMR</sequence>
<evidence type="ECO:0000256" key="6">
    <source>
        <dbReference type="ARBA" id="ARBA00022723"/>
    </source>
</evidence>
<evidence type="ECO:0000313" key="15">
    <source>
        <dbReference type="Proteomes" id="UP000198406"/>
    </source>
</evidence>
<name>A0A1Z5J5L0_FISSO</name>
<feature type="transmembrane region" description="Helical" evidence="12">
    <location>
        <begin position="126"/>
        <end position="152"/>
    </location>
</feature>
<dbReference type="InParanoid" id="A0A1Z5J5L0"/>
<dbReference type="InterPro" id="IPR008915">
    <property type="entry name" value="Peptidase_M50"/>
</dbReference>
<evidence type="ECO:0000256" key="3">
    <source>
        <dbReference type="ARBA" id="ARBA00007931"/>
    </source>
</evidence>
<dbReference type="Pfam" id="PF02163">
    <property type="entry name" value="Peptidase_M50"/>
    <property type="match status" value="1"/>
</dbReference>
<dbReference type="GO" id="GO:0008237">
    <property type="term" value="F:metallopeptidase activity"/>
    <property type="evidence" value="ECO:0007669"/>
    <property type="project" value="UniProtKB-KW"/>
</dbReference>
<evidence type="ECO:0000256" key="2">
    <source>
        <dbReference type="ARBA" id="ARBA00004141"/>
    </source>
</evidence>
<comment type="similarity">
    <text evidence="3">Belongs to the peptidase M50B family.</text>
</comment>
<keyword evidence="15" id="KW-1185">Reference proteome</keyword>
<evidence type="ECO:0000256" key="10">
    <source>
        <dbReference type="ARBA" id="ARBA00023049"/>
    </source>
</evidence>
<dbReference type="GO" id="GO:0006508">
    <property type="term" value="P:proteolysis"/>
    <property type="evidence" value="ECO:0007669"/>
    <property type="project" value="UniProtKB-KW"/>
</dbReference>
<dbReference type="GO" id="GO:0046872">
    <property type="term" value="F:metal ion binding"/>
    <property type="evidence" value="ECO:0007669"/>
    <property type="project" value="UniProtKB-KW"/>
</dbReference>
<protein>
    <recommendedName>
        <fullName evidence="13">Peptidase M50 domain-containing protein</fullName>
    </recommendedName>
</protein>
<keyword evidence="11 12" id="KW-0472">Membrane</keyword>